<name>A0A9X2JM70_9LACO</name>
<dbReference type="SUPFAM" id="SSF47413">
    <property type="entry name" value="lambda repressor-like DNA-binding domains"/>
    <property type="match status" value="1"/>
</dbReference>
<evidence type="ECO:0000256" key="2">
    <source>
        <dbReference type="ARBA" id="ARBA00023015"/>
    </source>
</evidence>
<keyword evidence="1" id="KW-0678">Repressor</keyword>
<evidence type="ECO:0000313" key="6">
    <source>
        <dbReference type="EMBL" id="MCP0887594.1"/>
    </source>
</evidence>
<dbReference type="RefSeq" id="WP_253361607.1">
    <property type="nucleotide sequence ID" value="NZ_JAIULA010000020.1"/>
</dbReference>
<dbReference type="Gene3D" id="1.10.260.40">
    <property type="entry name" value="lambda repressor-like DNA-binding domains"/>
    <property type="match status" value="1"/>
</dbReference>
<dbReference type="SMART" id="SM00354">
    <property type="entry name" value="HTH_LACI"/>
    <property type="match status" value="1"/>
</dbReference>
<evidence type="ECO:0000256" key="4">
    <source>
        <dbReference type="ARBA" id="ARBA00023163"/>
    </source>
</evidence>
<dbReference type="GO" id="GO:0003700">
    <property type="term" value="F:DNA-binding transcription factor activity"/>
    <property type="evidence" value="ECO:0007669"/>
    <property type="project" value="TreeGrafter"/>
</dbReference>
<dbReference type="InterPro" id="IPR028082">
    <property type="entry name" value="Peripla_BP_I"/>
</dbReference>
<dbReference type="PRINTS" id="PR00036">
    <property type="entry name" value="HTHLACI"/>
</dbReference>
<dbReference type="InterPro" id="IPR046335">
    <property type="entry name" value="LacI/GalR-like_sensor"/>
</dbReference>
<dbReference type="Pfam" id="PF13377">
    <property type="entry name" value="Peripla_BP_3"/>
    <property type="match status" value="1"/>
</dbReference>
<dbReference type="Pfam" id="PF00356">
    <property type="entry name" value="LacI"/>
    <property type="match status" value="1"/>
</dbReference>
<protein>
    <submittedName>
        <fullName evidence="6">LacI family DNA-binding transcriptional regulator</fullName>
    </submittedName>
</protein>
<evidence type="ECO:0000256" key="3">
    <source>
        <dbReference type="ARBA" id="ARBA00023125"/>
    </source>
</evidence>
<dbReference type="PANTHER" id="PTHR30146:SF95">
    <property type="entry name" value="RIBOSE OPERON REPRESSOR"/>
    <property type="match status" value="1"/>
</dbReference>
<keyword evidence="2" id="KW-0805">Transcription regulation</keyword>
<reference evidence="6 7" key="1">
    <citation type="journal article" date="2023" name="Int. J. Syst. Evol. Microbiol.">
        <title>Ligilactobacillus ubinensis sp. nov., a novel species isolated from the wild ferment of a durian fruit (Durio zibethinus).</title>
        <authorList>
            <person name="Heng Y.C."/>
            <person name="Menon N."/>
            <person name="Chen B."/>
            <person name="Loo B.Z.L."/>
            <person name="Wong G.W.J."/>
            <person name="Lim A.C.H."/>
            <person name="Silvaraju S."/>
            <person name="Kittelmann S."/>
        </authorList>
    </citation>
    <scope>NUCLEOTIDE SEQUENCE [LARGE SCALE GENOMIC DNA]</scope>
    <source>
        <strain evidence="6 7">WILCCON 0076</strain>
    </source>
</reference>
<feature type="domain" description="HTH lacI-type" evidence="5">
    <location>
        <begin position="3"/>
        <end position="57"/>
    </location>
</feature>
<dbReference type="SUPFAM" id="SSF53822">
    <property type="entry name" value="Periplasmic binding protein-like I"/>
    <property type="match status" value="1"/>
</dbReference>
<dbReference type="EMBL" id="JAIULA010000020">
    <property type="protein sequence ID" value="MCP0887594.1"/>
    <property type="molecule type" value="Genomic_DNA"/>
</dbReference>
<dbReference type="CDD" id="cd01392">
    <property type="entry name" value="HTH_LacI"/>
    <property type="match status" value="1"/>
</dbReference>
<dbReference type="Gene3D" id="3.40.50.2300">
    <property type="match status" value="2"/>
</dbReference>
<keyword evidence="7" id="KW-1185">Reference proteome</keyword>
<dbReference type="CDD" id="cd06291">
    <property type="entry name" value="PBP1_Qymf-like"/>
    <property type="match status" value="1"/>
</dbReference>
<dbReference type="PROSITE" id="PS50932">
    <property type="entry name" value="HTH_LACI_2"/>
    <property type="match status" value="1"/>
</dbReference>
<dbReference type="InterPro" id="IPR000843">
    <property type="entry name" value="HTH_LacI"/>
</dbReference>
<proteinExistence type="predicted"/>
<accession>A0A9X2JM70</accession>
<gene>
    <name evidence="6" type="ORF">LB941_09645</name>
</gene>
<evidence type="ECO:0000256" key="1">
    <source>
        <dbReference type="ARBA" id="ARBA00022491"/>
    </source>
</evidence>
<dbReference type="InterPro" id="IPR010982">
    <property type="entry name" value="Lambda_DNA-bd_dom_sf"/>
</dbReference>
<sequence>MRPKLTDVAKRAGVSSTTVSRVINNYGYLSQKTKDKVFAAMHDLNYQPNSLARSLHGKSTKLIGVIFPSITNPFFAELVEQIENKFFNAGYKVILCNSADNKEKERAYIRMLIANQVDGIITGAHNLGIDEYNKVGLPIVSFDRKLSEQIPIVSCDNYQGGWIATEELYHAGCKHIYFLGSAMRKGHPTDYRLNGYQDAIKKLDLTAHVHSVAFSESATIKSVSIRKLLETHNPDGIMCTDDLTAVLVLQMAQKLNIRVPQDLKVVGFDGTKFIQDYHPELSTIAQPIPDIAALLVNLLQQRIAEPDKKLSQTQYVLPVKFIRSSSTFRL</sequence>
<keyword evidence="3 6" id="KW-0238">DNA-binding</keyword>
<comment type="caution">
    <text evidence="6">The sequence shown here is derived from an EMBL/GenBank/DDBJ whole genome shotgun (WGS) entry which is preliminary data.</text>
</comment>
<dbReference type="Proteomes" id="UP001139006">
    <property type="component" value="Unassembled WGS sequence"/>
</dbReference>
<evidence type="ECO:0000259" key="5">
    <source>
        <dbReference type="PROSITE" id="PS50932"/>
    </source>
</evidence>
<dbReference type="PANTHER" id="PTHR30146">
    <property type="entry name" value="LACI-RELATED TRANSCRIPTIONAL REPRESSOR"/>
    <property type="match status" value="1"/>
</dbReference>
<keyword evidence="4" id="KW-0804">Transcription</keyword>
<dbReference type="GO" id="GO:0000976">
    <property type="term" value="F:transcription cis-regulatory region binding"/>
    <property type="evidence" value="ECO:0007669"/>
    <property type="project" value="TreeGrafter"/>
</dbReference>
<organism evidence="6 7">
    <name type="scientific">Ligilactobacillus ubinensis</name>
    <dbReference type="NCBI Taxonomy" id="2876789"/>
    <lineage>
        <taxon>Bacteria</taxon>
        <taxon>Bacillati</taxon>
        <taxon>Bacillota</taxon>
        <taxon>Bacilli</taxon>
        <taxon>Lactobacillales</taxon>
        <taxon>Lactobacillaceae</taxon>
        <taxon>Ligilactobacillus</taxon>
    </lineage>
</organism>
<dbReference type="PROSITE" id="PS00356">
    <property type="entry name" value="HTH_LACI_1"/>
    <property type="match status" value="1"/>
</dbReference>
<dbReference type="AlphaFoldDB" id="A0A9X2JM70"/>
<evidence type="ECO:0000313" key="7">
    <source>
        <dbReference type="Proteomes" id="UP001139006"/>
    </source>
</evidence>